<organism evidence="1">
    <name type="scientific">bioreactor metagenome</name>
    <dbReference type="NCBI Taxonomy" id="1076179"/>
    <lineage>
        <taxon>unclassified sequences</taxon>
        <taxon>metagenomes</taxon>
        <taxon>ecological metagenomes</taxon>
    </lineage>
</organism>
<dbReference type="SUPFAM" id="SSF54523">
    <property type="entry name" value="Pili subunits"/>
    <property type="match status" value="1"/>
</dbReference>
<proteinExistence type="predicted"/>
<gene>
    <name evidence="1" type="ORF">SDC9_170844</name>
</gene>
<evidence type="ECO:0008006" key="2">
    <source>
        <dbReference type="Google" id="ProtNLM"/>
    </source>
</evidence>
<reference evidence="1" key="1">
    <citation type="submission" date="2019-08" db="EMBL/GenBank/DDBJ databases">
        <authorList>
            <person name="Kucharzyk K."/>
            <person name="Murdoch R.W."/>
            <person name="Higgins S."/>
            <person name="Loffler F."/>
        </authorList>
    </citation>
    <scope>NUCLEOTIDE SEQUENCE</scope>
</reference>
<dbReference type="EMBL" id="VSSQ01071972">
    <property type="protein sequence ID" value="MPN23456.1"/>
    <property type="molecule type" value="Genomic_DNA"/>
</dbReference>
<dbReference type="Gene3D" id="3.30.700.10">
    <property type="entry name" value="Glycoprotein, Type 4 Pilin"/>
    <property type="match status" value="1"/>
</dbReference>
<dbReference type="Pfam" id="PF07963">
    <property type="entry name" value="N_methyl"/>
    <property type="match status" value="1"/>
</dbReference>
<dbReference type="AlphaFoldDB" id="A0A645GBG4"/>
<dbReference type="PANTHER" id="PTHR30093">
    <property type="entry name" value="GENERAL SECRETION PATHWAY PROTEIN G"/>
    <property type="match status" value="1"/>
</dbReference>
<sequence>MKRKSFTLIELLVVIAIIAILAAMLLPALNQAREAGKATTCLNNLKQIQSFALQYTVANQDFFPAASSPGNWSCNSTTWNNPTTSRTFIQEALQPSSTPYKLLKCPSFVPNEGTWYTNYGINCKVTTYHKSGWGARDTQLKITQLKSPSKCMAFGEHSVKVNSDGDRIMFSASAWESARRYNHAEKMNIAYMDGHASRYTPGILPGDTTDEGKRLWYGMQ</sequence>
<dbReference type="InterPro" id="IPR045584">
    <property type="entry name" value="Pilin-like"/>
</dbReference>
<dbReference type="NCBIfam" id="TIGR02532">
    <property type="entry name" value="IV_pilin_GFxxxE"/>
    <property type="match status" value="1"/>
</dbReference>
<evidence type="ECO:0000313" key="1">
    <source>
        <dbReference type="EMBL" id="MPN23456.1"/>
    </source>
</evidence>
<accession>A0A645GBG4</accession>
<name>A0A645GBG4_9ZZZZ</name>
<comment type="caution">
    <text evidence="1">The sequence shown here is derived from an EMBL/GenBank/DDBJ whole genome shotgun (WGS) entry which is preliminary data.</text>
</comment>
<protein>
    <recommendedName>
        <fullName evidence="2">Type II secretion system protein G</fullName>
    </recommendedName>
</protein>
<dbReference type="InterPro" id="IPR012902">
    <property type="entry name" value="N_methyl_site"/>
</dbReference>